<dbReference type="InterPro" id="IPR050655">
    <property type="entry name" value="Plant_B3_domain"/>
</dbReference>
<comment type="caution">
    <text evidence="8">The sequence shown here is derived from an EMBL/GenBank/DDBJ whole genome shotgun (WGS) entry which is preliminary data.</text>
</comment>
<evidence type="ECO:0000256" key="4">
    <source>
        <dbReference type="ARBA" id="ARBA00023163"/>
    </source>
</evidence>
<feature type="region of interest" description="Disordered" evidence="6">
    <location>
        <begin position="95"/>
        <end position="120"/>
    </location>
</feature>
<keyword evidence="2" id="KW-0805">Transcription regulation</keyword>
<feature type="domain" description="TF-B3" evidence="7">
    <location>
        <begin position="1"/>
        <end position="81"/>
    </location>
</feature>
<dbReference type="PANTHER" id="PTHR31920:SF112">
    <property type="entry name" value="TF-B3 DOMAIN-CONTAINING PROTEIN"/>
    <property type="match status" value="1"/>
</dbReference>
<keyword evidence="3" id="KW-0238">DNA-binding</keyword>
<gene>
    <name evidence="8" type="ORF">Tci_040253</name>
</gene>
<reference evidence="8" key="1">
    <citation type="journal article" date="2019" name="Sci. Rep.">
        <title>Draft genome of Tanacetum cinerariifolium, the natural source of mosquito coil.</title>
        <authorList>
            <person name="Yamashiro T."/>
            <person name="Shiraishi A."/>
            <person name="Satake H."/>
            <person name="Nakayama K."/>
        </authorList>
    </citation>
    <scope>NUCLEOTIDE SEQUENCE</scope>
</reference>
<sequence length="120" mass="14233">MQQIPPGFLKHFEQKIPKTVILKDLTGRVWHVDIKQEKNGVFMENGWNRFVNDKSLELGQFMVFRYSKLLTSFTVRIFGRDACKSEDQACEKPLIRVKEEEESDQDSTPIHQPKRKRWKP</sequence>
<evidence type="ECO:0000313" key="8">
    <source>
        <dbReference type="EMBL" id="GEU68275.1"/>
    </source>
</evidence>
<dbReference type="CDD" id="cd10017">
    <property type="entry name" value="B3_DNA"/>
    <property type="match status" value="1"/>
</dbReference>
<dbReference type="Pfam" id="PF02362">
    <property type="entry name" value="B3"/>
    <property type="match status" value="1"/>
</dbReference>
<dbReference type="EMBL" id="BKCJ010005718">
    <property type="protein sequence ID" value="GEU68275.1"/>
    <property type="molecule type" value="Genomic_DNA"/>
</dbReference>
<dbReference type="PANTHER" id="PTHR31920">
    <property type="entry name" value="B3 DOMAIN-CONTAINING"/>
    <property type="match status" value="1"/>
</dbReference>
<evidence type="ECO:0000256" key="2">
    <source>
        <dbReference type="ARBA" id="ARBA00023015"/>
    </source>
</evidence>
<dbReference type="GO" id="GO:0005634">
    <property type="term" value="C:nucleus"/>
    <property type="evidence" value="ECO:0007669"/>
    <property type="project" value="UniProtKB-SubCell"/>
</dbReference>
<proteinExistence type="predicted"/>
<keyword evidence="5" id="KW-0539">Nucleus</keyword>
<dbReference type="AlphaFoldDB" id="A0A6L2M7I3"/>
<evidence type="ECO:0000256" key="5">
    <source>
        <dbReference type="ARBA" id="ARBA00023242"/>
    </source>
</evidence>
<comment type="subcellular location">
    <subcellularLocation>
        <location evidence="1">Nucleus</location>
    </subcellularLocation>
</comment>
<keyword evidence="4" id="KW-0804">Transcription</keyword>
<evidence type="ECO:0000256" key="6">
    <source>
        <dbReference type="SAM" id="MobiDB-lite"/>
    </source>
</evidence>
<evidence type="ECO:0000259" key="7">
    <source>
        <dbReference type="PROSITE" id="PS50863"/>
    </source>
</evidence>
<evidence type="ECO:0000256" key="1">
    <source>
        <dbReference type="ARBA" id="ARBA00004123"/>
    </source>
</evidence>
<accession>A0A6L2M7I3</accession>
<organism evidence="8">
    <name type="scientific">Tanacetum cinerariifolium</name>
    <name type="common">Dalmatian daisy</name>
    <name type="synonym">Chrysanthemum cinerariifolium</name>
    <dbReference type="NCBI Taxonomy" id="118510"/>
    <lineage>
        <taxon>Eukaryota</taxon>
        <taxon>Viridiplantae</taxon>
        <taxon>Streptophyta</taxon>
        <taxon>Embryophyta</taxon>
        <taxon>Tracheophyta</taxon>
        <taxon>Spermatophyta</taxon>
        <taxon>Magnoliopsida</taxon>
        <taxon>eudicotyledons</taxon>
        <taxon>Gunneridae</taxon>
        <taxon>Pentapetalae</taxon>
        <taxon>asterids</taxon>
        <taxon>campanulids</taxon>
        <taxon>Asterales</taxon>
        <taxon>Asteraceae</taxon>
        <taxon>Asteroideae</taxon>
        <taxon>Anthemideae</taxon>
        <taxon>Anthemidinae</taxon>
        <taxon>Tanacetum</taxon>
    </lineage>
</organism>
<dbReference type="SMART" id="SM01019">
    <property type="entry name" value="B3"/>
    <property type="match status" value="1"/>
</dbReference>
<dbReference type="GO" id="GO:0003677">
    <property type="term" value="F:DNA binding"/>
    <property type="evidence" value="ECO:0007669"/>
    <property type="project" value="UniProtKB-KW"/>
</dbReference>
<evidence type="ECO:0000256" key="3">
    <source>
        <dbReference type="ARBA" id="ARBA00023125"/>
    </source>
</evidence>
<dbReference type="SUPFAM" id="SSF101936">
    <property type="entry name" value="DNA-binding pseudobarrel domain"/>
    <property type="match status" value="1"/>
</dbReference>
<dbReference type="Gene3D" id="2.40.330.10">
    <property type="entry name" value="DNA-binding pseudobarrel domain"/>
    <property type="match status" value="1"/>
</dbReference>
<dbReference type="InterPro" id="IPR015300">
    <property type="entry name" value="DNA-bd_pseudobarrel_sf"/>
</dbReference>
<name>A0A6L2M7I3_TANCI</name>
<dbReference type="InterPro" id="IPR003340">
    <property type="entry name" value="B3_DNA-bd"/>
</dbReference>
<dbReference type="PROSITE" id="PS50863">
    <property type="entry name" value="B3"/>
    <property type="match status" value="1"/>
</dbReference>
<protein>
    <submittedName>
        <fullName evidence="8">Putative B3 domain-containing protein At5g66980</fullName>
    </submittedName>
</protein>